<dbReference type="Proteomes" id="UP001162905">
    <property type="component" value="Unassembled WGS sequence"/>
</dbReference>
<evidence type="ECO:0000313" key="3">
    <source>
        <dbReference type="Proteomes" id="UP001162905"/>
    </source>
</evidence>
<protein>
    <submittedName>
        <fullName evidence="2">Uncharacterized protein</fullName>
    </submittedName>
</protein>
<proteinExistence type="predicted"/>
<name>A0ABS9I8J7_9PSED</name>
<accession>A0ABS9I8J7</accession>
<sequence length="220" mass="24871">MSCDELAAYAARQKSRFLFDGYQAGKARHDLETPQTDDPELLDRARQATEYVNRSSAGDLNAKSPFAGLSRDQLILIAYDDQGGYTINERQAAWRGSAQMEYKWTQGAIARAQLESSMTGKVPVFLREVLNYYKALPMIERVQDRYPWNYEAEMEAKIAEELALPAGGEREPQTHILNLYDILAAMTDPEKKRLEREDPALPETVEVSPDLNLPPLTTNN</sequence>
<feature type="region of interest" description="Disordered" evidence="1">
    <location>
        <begin position="191"/>
        <end position="220"/>
    </location>
</feature>
<comment type="caution">
    <text evidence="2">The sequence shown here is derived from an EMBL/GenBank/DDBJ whole genome shotgun (WGS) entry which is preliminary data.</text>
</comment>
<evidence type="ECO:0000313" key="2">
    <source>
        <dbReference type="EMBL" id="MCF7544080.1"/>
    </source>
</evidence>
<dbReference type="RefSeq" id="WP_237253517.1">
    <property type="nucleotide sequence ID" value="NZ_JAKJXE010000015.1"/>
</dbReference>
<keyword evidence="3" id="KW-1185">Reference proteome</keyword>
<gene>
    <name evidence="2" type="ORF">L4G47_17930</name>
</gene>
<reference evidence="2" key="1">
    <citation type="submission" date="2022-01" db="EMBL/GenBank/DDBJ databases">
        <title>Pseudomonas sp. nov. isolated from Antarctic regolith.</title>
        <authorList>
            <person name="Novakova D."/>
            <person name="Sedlar K."/>
        </authorList>
    </citation>
    <scope>NUCLEOTIDE SEQUENCE</scope>
    <source>
        <strain evidence="2">P2647</strain>
    </source>
</reference>
<organism evidence="2 3">
    <name type="scientific">Pseudomonas petrae</name>
    <dbReference type="NCBI Taxonomy" id="2912190"/>
    <lineage>
        <taxon>Bacteria</taxon>
        <taxon>Pseudomonadati</taxon>
        <taxon>Pseudomonadota</taxon>
        <taxon>Gammaproteobacteria</taxon>
        <taxon>Pseudomonadales</taxon>
        <taxon>Pseudomonadaceae</taxon>
        <taxon>Pseudomonas</taxon>
    </lineage>
</organism>
<dbReference type="EMBL" id="JAKJXH010000019">
    <property type="protein sequence ID" value="MCF7544080.1"/>
    <property type="molecule type" value="Genomic_DNA"/>
</dbReference>
<evidence type="ECO:0000256" key="1">
    <source>
        <dbReference type="SAM" id="MobiDB-lite"/>
    </source>
</evidence>